<dbReference type="AlphaFoldDB" id="A0A9P5PR13"/>
<proteinExistence type="predicted"/>
<comment type="caution">
    <text evidence="2">The sequence shown here is derived from an EMBL/GenBank/DDBJ whole genome shotgun (WGS) entry which is preliminary data.</text>
</comment>
<reference evidence="2" key="1">
    <citation type="submission" date="2020-11" db="EMBL/GenBank/DDBJ databases">
        <authorList>
            <consortium name="DOE Joint Genome Institute"/>
            <person name="Ahrendt S."/>
            <person name="Riley R."/>
            <person name="Andreopoulos W."/>
            <person name="Labutti K."/>
            <person name="Pangilinan J."/>
            <person name="Ruiz-Duenas F.J."/>
            <person name="Barrasa J.M."/>
            <person name="Sanchez-Garcia M."/>
            <person name="Camarero S."/>
            <person name="Miyauchi S."/>
            <person name="Serrano A."/>
            <person name="Linde D."/>
            <person name="Babiker R."/>
            <person name="Drula E."/>
            <person name="Ayuso-Fernandez I."/>
            <person name="Pacheco R."/>
            <person name="Padilla G."/>
            <person name="Ferreira P."/>
            <person name="Barriuso J."/>
            <person name="Kellner H."/>
            <person name="Castanera R."/>
            <person name="Alfaro M."/>
            <person name="Ramirez L."/>
            <person name="Pisabarro A.G."/>
            <person name="Kuo A."/>
            <person name="Tritt A."/>
            <person name="Lipzen A."/>
            <person name="He G."/>
            <person name="Yan M."/>
            <person name="Ng V."/>
            <person name="Cullen D."/>
            <person name="Martin F."/>
            <person name="Rosso M.-N."/>
            <person name="Henrissat B."/>
            <person name="Hibbett D."/>
            <person name="Martinez A.T."/>
            <person name="Grigoriev I.V."/>
        </authorList>
    </citation>
    <scope>NUCLEOTIDE SEQUENCE</scope>
    <source>
        <strain evidence="2">AH 40177</strain>
    </source>
</reference>
<gene>
    <name evidence="2" type="ORF">BDP27DRAFT_1364045</name>
</gene>
<dbReference type="EMBL" id="JADNRY010000060">
    <property type="protein sequence ID" value="KAF9068468.1"/>
    <property type="molecule type" value="Genomic_DNA"/>
</dbReference>
<feature type="region of interest" description="Disordered" evidence="1">
    <location>
        <begin position="54"/>
        <end position="73"/>
    </location>
</feature>
<name>A0A9P5PR13_9AGAR</name>
<evidence type="ECO:0000256" key="1">
    <source>
        <dbReference type="SAM" id="MobiDB-lite"/>
    </source>
</evidence>
<protein>
    <submittedName>
        <fullName evidence="2">Uncharacterized protein</fullName>
    </submittedName>
</protein>
<dbReference type="Proteomes" id="UP000772434">
    <property type="component" value="Unassembled WGS sequence"/>
</dbReference>
<sequence>MPLPEYNRTYDYGRHDNPYTQGFQARFPAPTSEQFHAGVEYHRVVNDIRFGRGRNLRNNADRNGETPYPHSTGGARTEMEAVFGNSAPFSAGGSGHTPAQRAGVLERRVRYAYPGPPIGAPPAGHPQMQRPGVYTGLVIIDDAKLARGDGKAVYMSAATVSRREQLNLGPIKYKNGSVPATLVEIVPQ</sequence>
<evidence type="ECO:0000313" key="3">
    <source>
        <dbReference type="Proteomes" id="UP000772434"/>
    </source>
</evidence>
<organism evidence="2 3">
    <name type="scientific">Rhodocollybia butyracea</name>
    <dbReference type="NCBI Taxonomy" id="206335"/>
    <lineage>
        <taxon>Eukaryota</taxon>
        <taxon>Fungi</taxon>
        <taxon>Dikarya</taxon>
        <taxon>Basidiomycota</taxon>
        <taxon>Agaricomycotina</taxon>
        <taxon>Agaricomycetes</taxon>
        <taxon>Agaricomycetidae</taxon>
        <taxon>Agaricales</taxon>
        <taxon>Marasmiineae</taxon>
        <taxon>Omphalotaceae</taxon>
        <taxon>Rhodocollybia</taxon>
    </lineage>
</organism>
<evidence type="ECO:0000313" key="2">
    <source>
        <dbReference type="EMBL" id="KAF9068468.1"/>
    </source>
</evidence>
<accession>A0A9P5PR13</accession>
<keyword evidence="3" id="KW-1185">Reference proteome</keyword>